<organism evidence="5 6">
    <name type="scientific">Streptomyces olivochromogenes</name>
    <dbReference type="NCBI Taxonomy" id="1963"/>
    <lineage>
        <taxon>Bacteria</taxon>
        <taxon>Bacillati</taxon>
        <taxon>Actinomycetota</taxon>
        <taxon>Actinomycetes</taxon>
        <taxon>Kitasatosporales</taxon>
        <taxon>Streptomycetaceae</taxon>
        <taxon>Streptomyces</taxon>
    </lineage>
</organism>
<dbReference type="PRINTS" id="PR00081">
    <property type="entry name" value="GDHRDH"/>
</dbReference>
<keyword evidence="6" id="KW-1185">Reference proteome</keyword>
<dbReference type="PANTHER" id="PTHR24321:SF8">
    <property type="entry name" value="ESTRADIOL 17-BETA-DEHYDROGENASE 8-RELATED"/>
    <property type="match status" value="1"/>
</dbReference>
<protein>
    <submittedName>
        <fullName evidence="5">Short chain dehydrogenase</fullName>
    </submittedName>
</protein>
<dbReference type="PRINTS" id="PR00080">
    <property type="entry name" value="SDRFAMILY"/>
</dbReference>
<dbReference type="Proteomes" id="UP000217446">
    <property type="component" value="Unassembled WGS sequence"/>
</dbReference>
<evidence type="ECO:0000259" key="4">
    <source>
        <dbReference type="SMART" id="SM00822"/>
    </source>
</evidence>
<evidence type="ECO:0000256" key="3">
    <source>
        <dbReference type="ARBA" id="ARBA00023027"/>
    </source>
</evidence>
<evidence type="ECO:0000313" key="5">
    <source>
        <dbReference type="EMBL" id="GAX56430.1"/>
    </source>
</evidence>
<dbReference type="Pfam" id="PF13561">
    <property type="entry name" value="adh_short_C2"/>
    <property type="match status" value="1"/>
</dbReference>
<dbReference type="SMART" id="SM00822">
    <property type="entry name" value="PKS_KR"/>
    <property type="match status" value="1"/>
</dbReference>
<dbReference type="NCBIfam" id="NF005559">
    <property type="entry name" value="PRK07231.1"/>
    <property type="match status" value="1"/>
</dbReference>
<accession>A0A250VR27</accession>
<dbReference type="Gene3D" id="3.40.50.720">
    <property type="entry name" value="NAD(P)-binding Rossmann-like Domain"/>
    <property type="match status" value="1"/>
</dbReference>
<dbReference type="InterPro" id="IPR036291">
    <property type="entry name" value="NAD(P)-bd_dom_sf"/>
</dbReference>
<dbReference type="RefSeq" id="WP_067381895.1">
    <property type="nucleotide sequence ID" value="NZ_BDQI01000026.1"/>
</dbReference>
<keyword evidence="2" id="KW-0560">Oxidoreductase</keyword>
<evidence type="ECO:0000256" key="2">
    <source>
        <dbReference type="ARBA" id="ARBA00023002"/>
    </source>
</evidence>
<dbReference type="InterPro" id="IPR002347">
    <property type="entry name" value="SDR_fam"/>
</dbReference>
<proteinExistence type="inferred from homology"/>
<dbReference type="FunFam" id="3.40.50.720:FF:000084">
    <property type="entry name" value="Short-chain dehydrogenase reductase"/>
    <property type="match status" value="1"/>
</dbReference>
<sequence>MSDPVVLITGALTGIGRATALAYARQGANLVVSGRHEDVGEQFAGELAGLGAPAEFVRADVRFDADVKDLVDRAVARFGRIDVAFNNAGTEGTPGPVTEVTDEAYQATFDTNVKGTLLCLKHEFGVMREQGGGSIVNVSSGYGLMGYPGATLYVGSKHAVVGITKAAALEGAAHGIRVNAVAPGYTRTAMYDRFTGDDTARDAVDSVLPMHRAGTPEEIAEAVQFLGSDKASYVTGHILVVDGGLMAGGPLFPST</sequence>
<evidence type="ECO:0000256" key="1">
    <source>
        <dbReference type="ARBA" id="ARBA00006484"/>
    </source>
</evidence>
<dbReference type="EMBL" id="BDQI01000026">
    <property type="protein sequence ID" value="GAX56430.1"/>
    <property type="molecule type" value="Genomic_DNA"/>
</dbReference>
<keyword evidence="3" id="KW-0520">NAD</keyword>
<dbReference type="CDD" id="cd05233">
    <property type="entry name" value="SDR_c"/>
    <property type="match status" value="1"/>
</dbReference>
<gene>
    <name evidence="5" type="ORF">SO3561_07997</name>
</gene>
<comment type="caution">
    <text evidence="5">The sequence shown here is derived from an EMBL/GenBank/DDBJ whole genome shotgun (WGS) entry which is preliminary data.</text>
</comment>
<dbReference type="SUPFAM" id="SSF51735">
    <property type="entry name" value="NAD(P)-binding Rossmann-fold domains"/>
    <property type="match status" value="1"/>
</dbReference>
<dbReference type="STRING" id="1963.AQJ27_42970"/>
<evidence type="ECO:0000313" key="6">
    <source>
        <dbReference type="Proteomes" id="UP000217446"/>
    </source>
</evidence>
<reference evidence="6" key="1">
    <citation type="submission" date="2017-05" db="EMBL/GenBank/DDBJ databases">
        <title>Streptomyces olivochromogenes NBRC 3561 whole genome shotgun sequence.</title>
        <authorList>
            <person name="Dohra H."/>
            <person name="Kodani S."/>
        </authorList>
    </citation>
    <scope>NUCLEOTIDE SEQUENCE [LARGE SCALE GENOMIC DNA]</scope>
    <source>
        <strain evidence="6">NBRC 3561</strain>
    </source>
</reference>
<feature type="domain" description="Ketoreductase" evidence="4">
    <location>
        <begin position="4"/>
        <end position="197"/>
    </location>
</feature>
<dbReference type="PROSITE" id="PS00061">
    <property type="entry name" value="ADH_SHORT"/>
    <property type="match status" value="1"/>
</dbReference>
<dbReference type="GO" id="GO:0016491">
    <property type="term" value="F:oxidoreductase activity"/>
    <property type="evidence" value="ECO:0007669"/>
    <property type="project" value="UniProtKB-KW"/>
</dbReference>
<dbReference type="InterPro" id="IPR057326">
    <property type="entry name" value="KR_dom"/>
</dbReference>
<dbReference type="InterPro" id="IPR020904">
    <property type="entry name" value="Sc_DH/Rdtase_CS"/>
</dbReference>
<name>A0A250VR27_STROL</name>
<dbReference type="AlphaFoldDB" id="A0A250VR27"/>
<dbReference type="PANTHER" id="PTHR24321">
    <property type="entry name" value="DEHYDROGENASES, SHORT CHAIN"/>
    <property type="match status" value="1"/>
</dbReference>
<comment type="similarity">
    <text evidence="1">Belongs to the short-chain dehydrogenases/reductases (SDR) family.</text>
</comment>